<accession>A0A2H0V0I9</accession>
<dbReference type="Proteomes" id="UP000228510">
    <property type="component" value="Unassembled WGS sequence"/>
</dbReference>
<keyword evidence="1" id="KW-0472">Membrane</keyword>
<dbReference type="EMBL" id="PFAT01000017">
    <property type="protein sequence ID" value="PIR92575.1"/>
    <property type="molecule type" value="Genomic_DNA"/>
</dbReference>
<protein>
    <submittedName>
        <fullName evidence="2">Uncharacterized protein</fullName>
    </submittedName>
</protein>
<evidence type="ECO:0000313" key="3">
    <source>
        <dbReference type="Proteomes" id="UP000228510"/>
    </source>
</evidence>
<name>A0A2H0V0I9_9BACT</name>
<keyword evidence="1" id="KW-0812">Transmembrane</keyword>
<evidence type="ECO:0000256" key="1">
    <source>
        <dbReference type="SAM" id="Phobius"/>
    </source>
</evidence>
<reference evidence="3" key="1">
    <citation type="submission" date="2017-09" db="EMBL/GenBank/DDBJ databases">
        <title>Depth-based differentiation of microbial function through sediment-hosted aquifers and enrichment of novel symbionts in the deep terrestrial subsurface.</title>
        <authorList>
            <person name="Probst A.J."/>
            <person name="Ladd B."/>
            <person name="Jarett J.K."/>
            <person name="Geller-Mcgrath D.E."/>
            <person name="Sieber C.M.K."/>
            <person name="Emerson J.B."/>
            <person name="Anantharaman K."/>
            <person name="Thomas B.C."/>
            <person name="Malmstrom R."/>
            <person name="Stieglmeier M."/>
            <person name="Klingl A."/>
            <person name="Woyke T."/>
            <person name="Ryan C.M."/>
            <person name="Banfield J.F."/>
        </authorList>
    </citation>
    <scope>NUCLEOTIDE SEQUENCE [LARGE SCALE GENOMIC DNA]</scope>
</reference>
<keyword evidence="1" id="KW-1133">Transmembrane helix</keyword>
<organism evidence="2 3">
    <name type="scientific">Candidatus Falkowbacteria bacterium CG10_big_fil_rev_8_21_14_0_10_44_15</name>
    <dbReference type="NCBI Taxonomy" id="1974569"/>
    <lineage>
        <taxon>Bacteria</taxon>
        <taxon>Candidatus Falkowiibacteriota</taxon>
    </lineage>
</organism>
<proteinExistence type="predicted"/>
<dbReference type="AlphaFoldDB" id="A0A2H0V0I9"/>
<evidence type="ECO:0000313" key="2">
    <source>
        <dbReference type="EMBL" id="PIR92575.1"/>
    </source>
</evidence>
<comment type="caution">
    <text evidence="2">The sequence shown here is derived from an EMBL/GenBank/DDBJ whole genome shotgun (WGS) entry which is preliminary data.</text>
</comment>
<sequence length="64" mass="7474">MKRRKAMPPINNYPSQTRKAKMDKWELLGVVMCWIFIILGLAMTCVTSVIRLLQALIPKHHPRE</sequence>
<gene>
    <name evidence="2" type="ORF">COU01_01005</name>
</gene>
<feature type="transmembrane region" description="Helical" evidence="1">
    <location>
        <begin position="27"/>
        <end position="53"/>
    </location>
</feature>